<dbReference type="PROSITE" id="PS51318">
    <property type="entry name" value="TAT"/>
    <property type="match status" value="1"/>
</dbReference>
<evidence type="ECO:0000313" key="3">
    <source>
        <dbReference type="Proteomes" id="UP000677126"/>
    </source>
</evidence>
<keyword evidence="3" id="KW-1185">Reference proteome</keyword>
<name>A0ABX8E4R6_9SPHN</name>
<evidence type="ECO:0000313" key="2">
    <source>
        <dbReference type="EMBL" id="QVM84182.1"/>
    </source>
</evidence>
<accession>A0ABX8E4R6</accession>
<dbReference type="PANTHER" id="PTHR35936:SF17">
    <property type="entry name" value="ARGININE-BINDING EXTRACELLULAR PROTEIN ARTP"/>
    <property type="match status" value="1"/>
</dbReference>
<dbReference type="EMBL" id="CP054856">
    <property type="protein sequence ID" value="QVM84182.1"/>
    <property type="molecule type" value="Genomic_DNA"/>
</dbReference>
<feature type="signal peptide" evidence="1">
    <location>
        <begin position="1"/>
        <end position="32"/>
    </location>
</feature>
<dbReference type="Proteomes" id="UP000677126">
    <property type="component" value="Chromosome"/>
</dbReference>
<keyword evidence="1" id="KW-0732">Signal</keyword>
<gene>
    <name evidence="2" type="ORF">HT578_11235</name>
</gene>
<protein>
    <submittedName>
        <fullName evidence="2">Transporter substrate-binding domain-containing protein</fullName>
    </submittedName>
</protein>
<evidence type="ECO:0000256" key="1">
    <source>
        <dbReference type="SAM" id="SignalP"/>
    </source>
</evidence>
<sequence length="295" mass="31430">MESGRRTLLKSLFAAAGALAMPAALRPSSLWAAPLAKVREAGVLRVGLYTDNRPWSWDEAGTPAGIDADLARALAESLGLRADIALFIADEEVSDDLRNVVWRGGLLGFQPCDVMLHVPFDRTLMQQEDNVAFMAPYYRESFGAACSPDAGNCEVVPAQFKGHPIAAELDSIPDFYLLGHAGGVLASDLVHKRTGYEAISALGTGEADFAVASRAQIEAALADAPEAGIRKRHGPLPMMLSPGWDIGIAVKENSRTLGFALEDEMNAMIADGRMAALFSRHGVNWQPALASQSAA</sequence>
<dbReference type="SUPFAM" id="SSF53850">
    <property type="entry name" value="Periplasmic binding protein-like II"/>
    <property type="match status" value="1"/>
</dbReference>
<organism evidence="2 3">
    <name type="scientific">Novosphingobium decolorationis</name>
    <dbReference type="NCBI Taxonomy" id="2698673"/>
    <lineage>
        <taxon>Bacteria</taxon>
        <taxon>Pseudomonadati</taxon>
        <taxon>Pseudomonadota</taxon>
        <taxon>Alphaproteobacteria</taxon>
        <taxon>Sphingomonadales</taxon>
        <taxon>Sphingomonadaceae</taxon>
        <taxon>Novosphingobium</taxon>
    </lineage>
</organism>
<dbReference type="Gene3D" id="3.40.190.10">
    <property type="entry name" value="Periplasmic binding protein-like II"/>
    <property type="match status" value="3"/>
</dbReference>
<dbReference type="PANTHER" id="PTHR35936">
    <property type="entry name" value="MEMBRANE-BOUND LYTIC MUREIN TRANSGLYCOSYLASE F"/>
    <property type="match status" value="1"/>
</dbReference>
<feature type="chain" id="PRO_5047546069" evidence="1">
    <location>
        <begin position="33"/>
        <end position="295"/>
    </location>
</feature>
<reference evidence="2 3" key="1">
    <citation type="journal article" date="2021" name="Int. J. Syst. Evol. Microbiol.">
        <title>Novosphingobium decolorationis sp. nov., an aniline blue-decolourizing bacterium isolated from East Pacific sediment.</title>
        <authorList>
            <person name="Chen X."/>
            <person name="Dong B."/>
            <person name="Chen T."/>
            <person name="Ren N."/>
            <person name="Wang J."/>
            <person name="Xu Y."/>
            <person name="Yang J."/>
            <person name="Zhu S."/>
            <person name="Chen J."/>
        </authorList>
    </citation>
    <scope>NUCLEOTIDE SEQUENCE [LARGE SCALE GENOMIC DNA]</scope>
    <source>
        <strain evidence="2 3">502str22</strain>
    </source>
</reference>
<dbReference type="InterPro" id="IPR006311">
    <property type="entry name" value="TAT_signal"/>
</dbReference>
<proteinExistence type="predicted"/>